<evidence type="ECO:0000256" key="1">
    <source>
        <dbReference type="SAM" id="MobiDB-lite"/>
    </source>
</evidence>
<feature type="region of interest" description="Disordered" evidence="1">
    <location>
        <begin position="88"/>
        <end position="115"/>
    </location>
</feature>
<name>A0ABV0VFI0_9TELE</name>
<dbReference type="EMBL" id="JAHRIQ010105966">
    <property type="protein sequence ID" value="MEQ2255809.1"/>
    <property type="molecule type" value="Genomic_DNA"/>
</dbReference>
<keyword evidence="3" id="KW-1185">Reference proteome</keyword>
<organism evidence="2 3">
    <name type="scientific">Ilyodon furcidens</name>
    <name type="common">goldbreast splitfin</name>
    <dbReference type="NCBI Taxonomy" id="33524"/>
    <lineage>
        <taxon>Eukaryota</taxon>
        <taxon>Metazoa</taxon>
        <taxon>Chordata</taxon>
        <taxon>Craniata</taxon>
        <taxon>Vertebrata</taxon>
        <taxon>Euteleostomi</taxon>
        <taxon>Actinopterygii</taxon>
        <taxon>Neopterygii</taxon>
        <taxon>Teleostei</taxon>
        <taxon>Neoteleostei</taxon>
        <taxon>Acanthomorphata</taxon>
        <taxon>Ovalentaria</taxon>
        <taxon>Atherinomorphae</taxon>
        <taxon>Cyprinodontiformes</taxon>
        <taxon>Goodeidae</taxon>
        <taxon>Ilyodon</taxon>
    </lineage>
</organism>
<accession>A0ABV0VFI0</accession>
<sequence length="135" mass="14270">MVTGGVTGASHQASSEQDKRSLLSVVRRLSVNHKCSLPGFQPTSSIPENLFRQTPAGNISGSSPKNSCNEPCSPSTVLATQMPTPVAYLPSGNHLPHANDCQLGPGPSSAGSTPRRRALLPPWQFIYLQPVGIQL</sequence>
<reference evidence="2 3" key="1">
    <citation type="submission" date="2021-06" db="EMBL/GenBank/DDBJ databases">
        <authorList>
            <person name="Palmer J.M."/>
        </authorList>
    </citation>
    <scope>NUCLEOTIDE SEQUENCE [LARGE SCALE GENOMIC DNA]</scope>
    <source>
        <strain evidence="3">if_2019</strain>
        <tissue evidence="2">Muscle</tissue>
    </source>
</reference>
<gene>
    <name evidence="2" type="ORF">ILYODFUR_017801</name>
</gene>
<proteinExistence type="predicted"/>
<evidence type="ECO:0000313" key="2">
    <source>
        <dbReference type="EMBL" id="MEQ2255809.1"/>
    </source>
</evidence>
<evidence type="ECO:0000313" key="3">
    <source>
        <dbReference type="Proteomes" id="UP001482620"/>
    </source>
</evidence>
<protein>
    <submittedName>
        <fullName evidence="2">Uncharacterized protein</fullName>
    </submittedName>
</protein>
<comment type="caution">
    <text evidence="2">The sequence shown here is derived from an EMBL/GenBank/DDBJ whole genome shotgun (WGS) entry which is preliminary data.</text>
</comment>
<dbReference type="Proteomes" id="UP001482620">
    <property type="component" value="Unassembled WGS sequence"/>
</dbReference>
<feature type="region of interest" description="Disordered" evidence="1">
    <location>
        <begin position="44"/>
        <end position="76"/>
    </location>
</feature>